<dbReference type="Pfam" id="PF13505">
    <property type="entry name" value="OMP_b-brl"/>
    <property type="match status" value="1"/>
</dbReference>
<organism evidence="4 5">
    <name type="scientific">Bacterioplanoides pacificum</name>
    <dbReference type="NCBI Taxonomy" id="1171596"/>
    <lineage>
        <taxon>Bacteria</taxon>
        <taxon>Pseudomonadati</taxon>
        <taxon>Pseudomonadota</taxon>
        <taxon>Gammaproteobacteria</taxon>
        <taxon>Oceanospirillales</taxon>
        <taxon>Oceanospirillaceae</taxon>
        <taxon>Bacterioplanoides</taxon>
    </lineage>
</organism>
<comment type="caution">
    <text evidence="4">The sequence shown here is derived from an EMBL/GenBank/DDBJ whole genome shotgun (WGS) entry which is preliminary data.</text>
</comment>
<dbReference type="InterPro" id="IPR027385">
    <property type="entry name" value="Beta-barrel_OMP"/>
</dbReference>
<reference evidence="5" key="1">
    <citation type="journal article" date="2019" name="Int. J. Syst. Evol. Microbiol.">
        <title>The Global Catalogue of Microorganisms (GCM) 10K type strain sequencing project: providing services to taxonomists for standard genome sequencing and annotation.</title>
        <authorList>
            <consortium name="The Broad Institute Genomics Platform"/>
            <consortium name="The Broad Institute Genome Sequencing Center for Infectious Disease"/>
            <person name="Wu L."/>
            <person name="Ma J."/>
        </authorList>
    </citation>
    <scope>NUCLEOTIDE SEQUENCE [LARGE SCALE GENOMIC DNA]</scope>
    <source>
        <strain evidence="5">KCTC 42424</strain>
    </source>
</reference>
<dbReference type="Gene3D" id="2.40.160.20">
    <property type="match status" value="1"/>
</dbReference>
<evidence type="ECO:0000259" key="3">
    <source>
        <dbReference type="Pfam" id="PF13505"/>
    </source>
</evidence>
<dbReference type="InterPro" id="IPR011250">
    <property type="entry name" value="OMP/PagP_B-barrel"/>
</dbReference>
<sequence length="181" mass="19279">MKKTLFAIAMIASAQASALELAKDEAYITAGLQLTDYDVSVLDDSVGFNVGIGAPLTGLNTSNPKIKFGVEGGYVYFGESSKNNWTASGSSIYGAGKMNFALNDKASLYAKAGLNYVTVEVEYDVNTQFGNFSSSADDSEIKLLWGFGGELKLNEKMSAGVGYTSYASDITSLNANVNFRF</sequence>
<gene>
    <name evidence="4" type="ORF">ACFOMG_17595</name>
</gene>
<keyword evidence="1 2" id="KW-0732">Signal</keyword>
<dbReference type="RefSeq" id="WP_376868614.1">
    <property type="nucleotide sequence ID" value="NZ_JBHRYB010000025.1"/>
</dbReference>
<proteinExistence type="predicted"/>
<evidence type="ECO:0000256" key="1">
    <source>
        <dbReference type="ARBA" id="ARBA00022729"/>
    </source>
</evidence>
<feature type="signal peptide" evidence="2">
    <location>
        <begin position="1"/>
        <end position="18"/>
    </location>
</feature>
<dbReference type="EMBL" id="JBHRYB010000025">
    <property type="protein sequence ID" value="MFC3681920.1"/>
    <property type="molecule type" value="Genomic_DNA"/>
</dbReference>
<dbReference type="Proteomes" id="UP001595722">
    <property type="component" value="Unassembled WGS sequence"/>
</dbReference>
<dbReference type="SUPFAM" id="SSF56925">
    <property type="entry name" value="OMPA-like"/>
    <property type="match status" value="1"/>
</dbReference>
<evidence type="ECO:0000313" key="5">
    <source>
        <dbReference type="Proteomes" id="UP001595722"/>
    </source>
</evidence>
<feature type="domain" description="Outer membrane protein beta-barrel" evidence="3">
    <location>
        <begin position="5"/>
        <end position="181"/>
    </location>
</feature>
<keyword evidence="5" id="KW-1185">Reference proteome</keyword>
<protein>
    <submittedName>
        <fullName evidence="4">Outer membrane beta-barrel protein</fullName>
    </submittedName>
</protein>
<evidence type="ECO:0000313" key="4">
    <source>
        <dbReference type="EMBL" id="MFC3681920.1"/>
    </source>
</evidence>
<evidence type="ECO:0000256" key="2">
    <source>
        <dbReference type="SAM" id="SignalP"/>
    </source>
</evidence>
<feature type="chain" id="PRO_5047145648" evidence="2">
    <location>
        <begin position="19"/>
        <end position="181"/>
    </location>
</feature>
<accession>A0ABV7VWM1</accession>
<name>A0ABV7VWM1_9GAMM</name>